<keyword evidence="4" id="KW-1185">Reference proteome</keyword>
<reference evidence="3" key="1">
    <citation type="submission" date="2022-07" db="EMBL/GenBank/DDBJ databases">
        <title>Genome Sequence of Xylaria arbuscula.</title>
        <authorList>
            <person name="Buettner E."/>
        </authorList>
    </citation>
    <scope>NUCLEOTIDE SEQUENCE</scope>
    <source>
        <strain evidence="3">VT107</strain>
    </source>
</reference>
<evidence type="ECO:0000313" key="3">
    <source>
        <dbReference type="EMBL" id="KAJ3579157.1"/>
    </source>
</evidence>
<proteinExistence type="predicted"/>
<evidence type="ECO:0000259" key="2">
    <source>
        <dbReference type="Pfam" id="PF25545"/>
    </source>
</evidence>
<comment type="caution">
    <text evidence="3">The sequence shown here is derived from an EMBL/GenBank/DDBJ whole genome shotgun (WGS) entry which is preliminary data.</text>
</comment>
<evidence type="ECO:0000313" key="4">
    <source>
        <dbReference type="Proteomes" id="UP001148614"/>
    </source>
</evidence>
<dbReference type="InterPro" id="IPR057684">
    <property type="entry name" value="DUF7924"/>
</dbReference>
<evidence type="ECO:0000256" key="1">
    <source>
        <dbReference type="SAM" id="MobiDB-lite"/>
    </source>
</evidence>
<dbReference type="VEuPathDB" id="FungiDB:F4678DRAFT_430980"/>
<dbReference type="AlphaFoldDB" id="A0A9W8TPP0"/>
<dbReference type="Proteomes" id="UP001148614">
    <property type="component" value="Unassembled WGS sequence"/>
</dbReference>
<feature type="region of interest" description="Disordered" evidence="1">
    <location>
        <begin position="1"/>
        <end position="49"/>
    </location>
</feature>
<feature type="compositionally biased region" description="Low complexity" evidence="1">
    <location>
        <begin position="29"/>
        <end position="39"/>
    </location>
</feature>
<accession>A0A9W8TPP0</accession>
<dbReference type="Pfam" id="PF25545">
    <property type="entry name" value="DUF7924"/>
    <property type="match status" value="1"/>
</dbReference>
<gene>
    <name evidence="3" type="ORF">NPX13_g1408</name>
</gene>
<sequence>MPARKEAGAHPRGGGSETTNVINTKRRSQVSQTPQTTSTRRSKRLETKRTLDEAAKLLATTQASPEGRAHRIGVDCGTALSRPNQYQNDEESQLYAKLSTWLDEVRVVASEGLAAFGSAQSDSDEENDDWIMATPSQRSLLSIQTSEAPSTIIAVPPKSRAKKPDLESFRTRRVEVKTPREDESTIGFKKYLVEKRIKIPFEKTEDLLESFKNFERKAEAAGIDEDSWDAIEELCKGINRWKAKMRLATITNEDFNDDLEHCRLPSNETVFQRTVMMSIIDRSRLKNVFDFNCEGQWFLDQGHSLPSTNGRGDVIISPKPDLAIFFRFDSLIGTDPFEASQPIPPELRSCMNPDKYTQRCFPFIFIEAKKGFEDIQPAALANMHSASQALFNIYKWMNRANEEKAFFEDVRLFSIAINAKELIARVHRARSIAKDNDVGLAFSYDDLYPEEKVRYSRDEVCTLVHNILSEYAEKKLLGILRKTVQKVLETHEQSLKRKNDGDLLGRPSKLVASAHPGALAPDPLLPNASTSFGMSQVEIHDG</sequence>
<feature type="domain" description="DUF7924" evidence="2">
    <location>
        <begin position="316"/>
        <end position="429"/>
    </location>
</feature>
<name>A0A9W8TPP0_9PEZI</name>
<protein>
    <recommendedName>
        <fullName evidence="2">DUF7924 domain-containing protein</fullName>
    </recommendedName>
</protein>
<organism evidence="3 4">
    <name type="scientific">Xylaria arbuscula</name>
    <dbReference type="NCBI Taxonomy" id="114810"/>
    <lineage>
        <taxon>Eukaryota</taxon>
        <taxon>Fungi</taxon>
        <taxon>Dikarya</taxon>
        <taxon>Ascomycota</taxon>
        <taxon>Pezizomycotina</taxon>
        <taxon>Sordariomycetes</taxon>
        <taxon>Xylariomycetidae</taxon>
        <taxon>Xylariales</taxon>
        <taxon>Xylariaceae</taxon>
        <taxon>Xylaria</taxon>
    </lineage>
</organism>
<dbReference type="EMBL" id="JANPWZ010000126">
    <property type="protein sequence ID" value="KAJ3579157.1"/>
    <property type="molecule type" value="Genomic_DNA"/>
</dbReference>